<keyword evidence="12" id="KW-1185">Reference proteome</keyword>
<feature type="modified residue" description="4-aspartylphosphate" evidence="8">
    <location>
        <position position="65"/>
    </location>
</feature>
<evidence type="ECO:0000256" key="7">
    <source>
        <dbReference type="ARBA" id="ARBA00023163"/>
    </source>
</evidence>
<organism evidence="11 12">
    <name type="scientific">Paenibacillus psychroresistens</name>
    <dbReference type="NCBI Taxonomy" id="1778678"/>
    <lineage>
        <taxon>Bacteria</taxon>
        <taxon>Bacillati</taxon>
        <taxon>Bacillota</taxon>
        <taxon>Bacilli</taxon>
        <taxon>Bacillales</taxon>
        <taxon>Paenibacillaceae</taxon>
        <taxon>Paenibacillus</taxon>
    </lineage>
</organism>
<dbReference type="PROSITE" id="PS50110">
    <property type="entry name" value="RESPONSE_REGULATORY"/>
    <property type="match status" value="1"/>
</dbReference>
<dbReference type="InterPro" id="IPR051552">
    <property type="entry name" value="HptR"/>
</dbReference>
<dbReference type="PRINTS" id="PR00032">
    <property type="entry name" value="HTHARAC"/>
</dbReference>
<dbReference type="CDD" id="cd17536">
    <property type="entry name" value="REC_YesN-like"/>
    <property type="match status" value="1"/>
</dbReference>
<dbReference type="InterPro" id="IPR018060">
    <property type="entry name" value="HTH_AraC"/>
</dbReference>
<keyword evidence="2" id="KW-0963">Cytoplasm</keyword>
<dbReference type="RefSeq" id="WP_155703465.1">
    <property type="nucleotide sequence ID" value="NZ_CP034235.1"/>
</dbReference>
<dbReference type="AlphaFoldDB" id="A0A6B8RPS4"/>
<protein>
    <submittedName>
        <fullName evidence="11">Response regulator</fullName>
    </submittedName>
</protein>
<keyword evidence="7" id="KW-0804">Transcription</keyword>
<dbReference type="Gene3D" id="3.40.50.2300">
    <property type="match status" value="1"/>
</dbReference>
<proteinExistence type="predicted"/>
<keyword evidence="6" id="KW-0238">DNA-binding</keyword>
<dbReference type="InterPro" id="IPR020449">
    <property type="entry name" value="Tscrpt_reg_AraC-type_HTH"/>
</dbReference>
<evidence type="ECO:0000256" key="2">
    <source>
        <dbReference type="ARBA" id="ARBA00022490"/>
    </source>
</evidence>
<dbReference type="SUPFAM" id="SSF46689">
    <property type="entry name" value="Homeodomain-like"/>
    <property type="match status" value="2"/>
</dbReference>
<dbReference type="OrthoDB" id="342399at2"/>
<evidence type="ECO:0000313" key="12">
    <source>
        <dbReference type="Proteomes" id="UP000426246"/>
    </source>
</evidence>
<comment type="subcellular location">
    <subcellularLocation>
        <location evidence="1">Cytoplasm</location>
    </subcellularLocation>
</comment>
<dbReference type="InterPro" id="IPR001789">
    <property type="entry name" value="Sig_transdc_resp-reg_receiver"/>
</dbReference>
<sequence length="535" mass="62350">MFTLSERLMAMLRIIIIDDEETIRIGLEKIITKARADYSVVGTFSNGRDALAELARLEPDVVITDIKMPYMDGLQFIQALKEQRPLVRCIILSGYNDFDYARRSLHFGVTDYLIKPVDKQELFINLDHITEAIVRERLESEREMLQDHKAKRNDYLEQEIVLRKRMLGELPTVEMDASDKEEMEDKQQNLLEETYVVLAMRVSDKLMCEYLLAQFRIGKLKECAITSMGEQAMAVLLSINSNEDPYTQVQRFCSKLTREVRSQGDPEQIGIGVSQFFQSKEQLQHAYSEALQAVHYNIYRLDTAYFSFFKDVKHKTLDLALMTNLLDQELTQALELSNREAVRFSMQLIFKELEHIKPTYEEVVRVLSNIFYVACMRCDGLSNEIAQLTKPDFNIYDSVKQYLTLKQMCKWLLDLLDDALKNLEEKRLGSGSRVIETVKQMLHAQYNQEIELTELSDMVFLNASYLSFLFKQETGQTITQYLLEIRMMKAKELLRARMDLKVYQIGELVGYADAMYFNKLFKKTIGITPKDFRSR</sequence>
<dbReference type="GO" id="GO:0005737">
    <property type="term" value="C:cytoplasm"/>
    <property type="evidence" value="ECO:0007669"/>
    <property type="project" value="UniProtKB-SubCell"/>
</dbReference>
<dbReference type="Pfam" id="PF12833">
    <property type="entry name" value="HTH_18"/>
    <property type="match status" value="1"/>
</dbReference>
<evidence type="ECO:0000256" key="5">
    <source>
        <dbReference type="ARBA" id="ARBA00023015"/>
    </source>
</evidence>
<dbReference type="InterPro" id="IPR011006">
    <property type="entry name" value="CheY-like_superfamily"/>
</dbReference>
<dbReference type="InterPro" id="IPR009057">
    <property type="entry name" value="Homeodomain-like_sf"/>
</dbReference>
<dbReference type="PANTHER" id="PTHR42713:SF3">
    <property type="entry name" value="TRANSCRIPTIONAL REGULATORY PROTEIN HPTR"/>
    <property type="match status" value="1"/>
</dbReference>
<dbReference type="Proteomes" id="UP000426246">
    <property type="component" value="Chromosome"/>
</dbReference>
<evidence type="ECO:0000256" key="6">
    <source>
        <dbReference type="ARBA" id="ARBA00023125"/>
    </source>
</evidence>
<keyword evidence="4" id="KW-0902">Two-component regulatory system</keyword>
<dbReference type="Gene3D" id="1.10.10.60">
    <property type="entry name" value="Homeodomain-like"/>
    <property type="match status" value="2"/>
</dbReference>
<name>A0A6B8RPS4_9BACL</name>
<dbReference type="PANTHER" id="PTHR42713">
    <property type="entry name" value="HISTIDINE KINASE-RELATED"/>
    <property type="match status" value="1"/>
</dbReference>
<feature type="domain" description="HTH araC/xylS-type" evidence="9">
    <location>
        <begin position="436"/>
        <end position="535"/>
    </location>
</feature>
<dbReference type="GO" id="GO:0003700">
    <property type="term" value="F:DNA-binding transcription factor activity"/>
    <property type="evidence" value="ECO:0007669"/>
    <property type="project" value="InterPro"/>
</dbReference>
<accession>A0A6B8RPS4</accession>
<evidence type="ECO:0000256" key="4">
    <source>
        <dbReference type="ARBA" id="ARBA00023012"/>
    </source>
</evidence>
<reference evidence="12" key="1">
    <citation type="submission" date="2018-11" db="EMBL/GenBank/DDBJ databases">
        <title>Complete genome sequence of Paenibacillus sp. ML311-T8.</title>
        <authorList>
            <person name="Nam Y.-D."/>
            <person name="Kang J."/>
            <person name="Chung W.-H."/>
            <person name="Park Y.S."/>
        </authorList>
    </citation>
    <scope>NUCLEOTIDE SEQUENCE [LARGE SCALE GENOMIC DNA]</scope>
    <source>
        <strain evidence="12">ML311-T8</strain>
    </source>
</reference>
<dbReference type="SMART" id="SM00342">
    <property type="entry name" value="HTH_ARAC"/>
    <property type="match status" value="1"/>
</dbReference>
<evidence type="ECO:0000256" key="1">
    <source>
        <dbReference type="ARBA" id="ARBA00004496"/>
    </source>
</evidence>
<dbReference type="GO" id="GO:0000160">
    <property type="term" value="P:phosphorelay signal transduction system"/>
    <property type="evidence" value="ECO:0007669"/>
    <property type="project" value="UniProtKB-KW"/>
</dbReference>
<dbReference type="Pfam" id="PF00072">
    <property type="entry name" value="Response_reg"/>
    <property type="match status" value="1"/>
</dbReference>
<keyword evidence="3 8" id="KW-0597">Phosphoprotein</keyword>
<dbReference type="PROSITE" id="PS01124">
    <property type="entry name" value="HTH_ARAC_FAMILY_2"/>
    <property type="match status" value="1"/>
</dbReference>
<dbReference type="GO" id="GO:0043565">
    <property type="term" value="F:sequence-specific DNA binding"/>
    <property type="evidence" value="ECO:0007669"/>
    <property type="project" value="InterPro"/>
</dbReference>
<evidence type="ECO:0000313" key="11">
    <source>
        <dbReference type="EMBL" id="QGQ98360.1"/>
    </source>
</evidence>
<gene>
    <name evidence="11" type="ORF">EHS13_27485</name>
</gene>
<evidence type="ECO:0000256" key="3">
    <source>
        <dbReference type="ARBA" id="ARBA00022553"/>
    </source>
</evidence>
<feature type="domain" description="Response regulatory" evidence="10">
    <location>
        <begin position="13"/>
        <end position="130"/>
    </location>
</feature>
<evidence type="ECO:0000259" key="10">
    <source>
        <dbReference type="PROSITE" id="PS50110"/>
    </source>
</evidence>
<dbReference type="PROSITE" id="PS00041">
    <property type="entry name" value="HTH_ARAC_FAMILY_1"/>
    <property type="match status" value="1"/>
</dbReference>
<keyword evidence="5" id="KW-0805">Transcription regulation</keyword>
<evidence type="ECO:0000259" key="9">
    <source>
        <dbReference type="PROSITE" id="PS01124"/>
    </source>
</evidence>
<evidence type="ECO:0000256" key="8">
    <source>
        <dbReference type="PROSITE-ProRule" id="PRU00169"/>
    </source>
</evidence>
<dbReference type="SMART" id="SM00448">
    <property type="entry name" value="REC"/>
    <property type="match status" value="1"/>
</dbReference>
<dbReference type="InterPro" id="IPR018062">
    <property type="entry name" value="HTH_AraC-typ_CS"/>
</dbReference>
<dbReference type="KEGG" id="ppsc:EHS13_27485"/>
<dbReference type="EMBL" id="CP034235">
    <property type="protein sequence ID" value="QGQ98360.1"/>
    <property type="molecule type" value="Genomic_DNA"/>
</dbReference>
<dbReference type="SUPFAM" id="SSF52172">
    <property type="entry name" value="CheY-like"/>
    <property type="match status" value="1"/>
</dbReference>